<gene>
    <name evidence="1" type="ORF">GGQ22_16060</name>
</gene>
<reference evidence="1 2" key="1">
    <citation type="submission" date="2019-10" db="EMBL/GenBank/DDBJ databases">
        <title>Nocardioides novel species isolated from the excrement of Marmot.</title>
        <authorList>
            <person name="Zhang G."/>
        </authorList>
    </citation>
    <scope>NUCLEOTIDE SEQUENCE [LARGE SCALE GENOMIC DNA]</scope>
    <source>
        <strain evidence="2">zg-579</strain>
    </source>
</reference>
<protein>
    <recommendedName>
        <fullName evidence="3">Gamma-glutamyl kinase</fullName>
    </recommendedName>
</protein>
<dbReference type="EMBL" id="WLCI01000016">
    <property type="protein sequence ID" value="MTB96591.1"/>
    <property type="molecule type" value="Genomic_DNA"/>
</dbReference>
<dbReference type="Gene3D" id="3.40.50.300">
    <property type="entry name" value="P-loop containing nucleotide triphosphate hydrolases"/>
    <property type="match status" value="1"/>
</dbReference>
<sequence>MLAMAHAGFVFLSMPKTGSTAIQRRFDSRAQLVIRKPPTMKHMRARTFEQRIAPTLAAYGFPRESYELVCLVREPVDWAASWWRYRARPGFEGKPRYTGGMSFEEFAEQILAGEVHLGSSATFVSDLDGNVIVERVYRYEHLEQASAWMADRLGVDLPAPDRANASPERELDVSPRLRARLEEHYAADVEVYRSAL</sequence>
<keyword evidence="2" id="KW-1185">Reference proteome</keyword>
<dbReference type="InterPro" id="IPR027417">
    <property type="entry name" value="P-loop_NTPase"/>
</dbReference>
<evidence type="ECO:0000313" key="1">
    <source>
        <dbReference type="EMBL" id="MTB96591.1"/>
    </source>
</evidence>
<comment type="caution">
    <text evidence="1">The sequence shown here is derived from an EMBL/GenBank/DDBJ whole genome shotgun (WGS) entry which is preliminary data.</text>
</comment>
<dbReference type="SUPFAM" id="SSF52540">
    <property type="entry name" value="P-loop containing nucleoside triphosphate hydrolases"/>
    <property type="match status" value="1"/>
</dbReference>
<organism evidence="1 2">
    <name type="scientific">Nocardioides marmotae</name>
    <dbReference type="NCBI Taxonomy" id="2663857"/>
    <lineage>
        <taxon>Bacteria</taxon>
        <taxon>Bacillati</taxon>
        <taxon>Actinomycetota</taxon>
        <taxon>Actinomycetes</taxon>
        <taxon>Propionibacteriales</taxon>
        <taxon>Nocardioidaceae</taxon>
        <taxon>Nocardioides</taxon>
    </lineage>
</organism>
<dbReference type="RefSeq" id="WP_154616444.1">
    <property type="nucleotide sequence ID" value="NZ_CP053660.1"/>
</dbReference>
<accession>A0A6I3JEP9</accession>
<name>A0A6I3JEP9_9ACTN</name>
<evidence type="ECO:0008006" key="3">
    <source>
        <dbReference type="Google" id="ProtNLM"/>
    </source>
</evidence>
<dbReference type="Proteomes" id="UP000433406">
    <property type="component" value="Unassembled WGS sequence"/>
</dbReference>
<dbReference type="AlphaFoldDB" id="A0A6I3JEP9"/>
<proteinExistence type="predicted"/>
<evidence type="ECO:0000313" key="2">
    <source>
        <dbReference type="Proteomes" id="UP000433406"/>
    </source>
</evidence>